<gene>
    <name evidence="8" type="primary">rnpA</name>
    <name evidence="8" type="ordered locus">LI1069</name>
</gene>
<dbReference type="GO" id="GO:0000049">
    <property type="term" value="F:tRNA binding"/>
    <property type="evidence" value="ECO:0007669"/>
    <property type="project" value="InterPro"/>
</dbReference>
<dbReference type="InterPro" id="IPR020568">
    <property type="entry name" value="Ribosomal_Su5_D2-typ_SF"/>
</dbReference>
<dbReference type="KEGG" id="lip:LI1069"/>
<keyword evidence="4" id="KW-0255">Endonuclease</keyword>
<evidence type="ECO:0000313" key="8">
    <source>
        <dbReference type="EMBL" id="CAJ55123.1"/>
    </source>
</evidence>
<dbReference type="GO" id="GO:0042781">
    <property type="term" value="F:3'-tRNA processing endoribonuclease activity"/>
    <property type="evidence" value="ECO:0007669"/>
    <property type="project" value="TreeGrafter"/>
</dbReference>
<evidence type="ECO:0000313" key="9">
    <source>
        <dbReference type="Proteomes" id="UP000002430"/>
    </source>
</evidence>
<dbReference type="HOGENOM" id="CLU_117179_8_0_7"/>
<keyword evidence="6" id="KW-0694">RNA-binding</keyword>
<sequence length="79" mass="9121">MGLAVSKKIGNAVVRNRIKRLLRECFRLHQEYIPKSVDIVVVPKYHLRLVPITLSMVIQDIIFISNKMEKFLSTNGIEV</sequence>
<dbReference type="EC" id="3.1.26.5" evidence="7"/>
<dbReference type="Proteomes" id="UP000002430">
    <property type="component" value="Chromosome"/>
</dbReference>
<dbReference type="PANTHER" id="PTHR33992:SF1">
    <property type="entry name" value="RIBONUCLEASE P PROTEIN COMPONENT"/>
    <property type="match status" value="1"/>
</dbReference>
<reference evidence="8 9" key="1">
    <citation type="submission" date="2005-11" db="EMBL/GenBank/DDBJ databases">
        <title>The complete genome sequence of Lawsonia intracellularis: the causative agent of proliferative enteropathy.</title>
        <authorList>
            <person name="Kaur K."/>
            <person name="Zhang Q."/>
            <person name="Beckler D."/>
            <person name="Munir S."/>
            <person name="Li L."/>
            <person name="Kinsley K."/>
            <person name="Herron L."/>
            <person name="Peterson A."/>
            <person name="May B."/>
            <person name="Singh S."/>
            <person name="Gebhart C."/>
            <person name="Kapur V."/>
        </authorList>
    </citation>
    <scope>NUCLEOTIDE SEQUENCE [LARGE SCALE GENOMIC DNA]</scope>
    <source>
        <strain evidence="8 9">PHE/MN1-00</strain>
    </source>
</reference>
<evidence type="ECO:0000256" key="5">
    <source>
        <dbReference type="ARBA" id="ARBA00022801"/>
    </source>
</evidence>
<dbReference type="AlphaFoldDB" id="Q1MPF4"/>
<dbReference type="PROSITE" id="PS00648">
    <property type="entry name" value="RIBONUCLEASE_P"/>
    <property type="match status" value="1"/>
</dbReference>
<evidence type="ECO:0000256" key="3">
    <source>
        <dbReference type="ARBA" id="ARBA00022722"/>
    </source>
</evidence>
<accession>Q1MPF4</accession>
<dbReference type="NCBIfam" id="TIGR00188">
    <property type="entry name" value="rnpA"/>
    <property type="match status" value="1"/>
</dbReference>
<proteinExistence type="predicted"/>
<dbReference type="GO" id="GO:0030677">
    <property type="term" value="C:ribonuclease P complex"/>
    <property type="evidence" value="ECO:0007669"/>
    <property type="project" value="TreeGrafter"/>
</dbReference>
<comment type="function">
    <text evidence="1">RNaseP catalyzes the removal of the 5'-leader sequence from pre-tRNA to produce the mature 5'-terminus. It can also cleave other RNA substrates such as 4.5S RNA. The protein component plays an auxiliary but essential role in vivo by binding to the 5'-leader sequence and broadening the substrate specificity of the ribozyme.</text>
</comment>
<dbReference type="STRING" id="363253.LI1069"/>
<keyword evidence="3" id="KW-0540">Nuclease</keyword>
<evidence type="ECO:0000256" key="6">
    <source>
        <dbReference type="ARBA" id="ARBA00022884"/>
    </source>
</evidence>
<protein>
    <recommendedName>
        <fullName evidence="7">Ribonuclease P protein component</fullName>
        <ecNumber evidence="7">3.1.26.5</ecNumber>
    </recommendedName>
</protein>
<evidence type="ECO:0000256" key="1">
    <source>
        <dbReference type="ARBA" id="ARBA00002663"/>
    </source>
</evidence>
<dbReference type="Pfam" id="PF00825">
    <property type="entry name" value="Ribonuclease_P"/>
    <property type="match status" value="1"/>
</dbReference>
<dbReference type="Gene3D" id="3.30.230.10">
    <property type="match status" value="1"/>
</dbReference>
<dbReference type="InterPro" id="IPR020539">
    <property type="entry name" value="RNase_P_CS"/>
</dbReference>
<dbReference type="EMBL" id="AM180252">
    <property type="protein sequence ID" value="CAJ55123.1"/>
    <property type="molecule type" value="Genomic_DNA"/>
</dbReference>
<dbReference type="InterPro" id="IPR000100">
    <property type="entry name" value="RNase_P"/>
</dbReference>
<name>Q1MPF4_LAWIP</name>
<evidence type="ECO:0000256" key="2">
    <source>
        <dbReference type="ARBA" id="ARBA00022694"/>
    </source>
</evidence>
<keyword evidence="5" id="KW-0378">Hydrolase</keyword>
<dbReference type="GO" id="GO:0004526">
    <property type="term" value="F:ribonuclease P activity"/>
    <property type="evidence" value="ECO:0007669"/>
    <property type="project" value="UniProtKB-UniRule"/>
</dbReference>
<organism evidence="8 9">
    <name type="scientific">Lawsonia intracellularis (strain PHE/MN1-00)</name>
    <dbReference type="NCBI Taxonomy" id="363253"/>
    <lineage>
        <taxon>Bacteria</taxon>
        <taxon>Pseudomonadati</taxon>
        <taxon>Thermodesulfobacteriota</taxon>
        <taxon>Desulfovibrionia</taxon>
        <taxon>Desulfovibrionales</taxon>
        <taxon>Desulfovibrionaceae</taxon>
        <taxon>Lawsonia</taxon>
    </lineage>
</organism>
<keyword evidence="9" id="KW-1185">Reference proteome</keyword>
<evidence type="ECO:0000256" key="7">
    <source>
        <dbReference type="NCBIfam" id="TIGR00188"/>
    </source>
</evidence>
<dbReference type="InterPro" id="IPR014721">
    <property type="entry name" value="Ribsml_uS5_D2-typ_fold_subgr"/>
</dbReference>
<evidence type="ECO:0000256" key="4">
    <source>
        <dbReference type="ARBA" id="ARBA00022759"/>
    </source>
</evidence>
<dbReference type="PANTHER" id="PTHR33992">
    <property type="entry name" value="RIBONUCLEASE P PROTEIN COMPONENT"/>
    <property type="match status" value="1"/>
</dbReference>
<keyword evidence="2" id="KW-0819">tRNA processing</keyword>
<dbReference type="eggNOG" id="COG0594">
    <property type="taxonomic scope" value="Bacteria"/>
</dbReference>
<dbReference type="SUPFAM" id="SSF54211">
    <property type="entry name" value="Ribosomal protein S5 domain 2-like"/>
    <property type="match status" value="1"/>
</dbReference>